<evidence type="ECO:0000313" key="8">
    <source>
        <dbReference type="Proteomes" id="UP000199352"/>
    </source>
</evidence>
<dbReference type="Proteomes" id="UP000199352">
    <property type="component" value="Unassembled WGS sequence"/>
</dbReference>
<dbReference type="GO" id="GO:0005737">
    <property type="term" value="C:cytoplasm"/>
    <property type="evidence" value="ECO:0007669"/>
    <property type="project" value="TreeGrafter"/>
</dbReference>
<dbReference type="InterPro" id="IPR010071">
    <property type="entry name" value="AA_adenyl_dom"/>
</dbReference>
<dbReference type="GO" id="GO:0044550">
    <property type="term" value="P:secondary metabolite biosynthetic process"/>
    <property type="evidence" value="ECO:0007669"/>
    <property type="project" value="UniProtKB-ARBA"/>
</dbReference>
<dbReference type="CDD" id="cd05930">
    <property type="entry name" value="A_NRPS"/>
    <property type="match status" value="1"/>
</dbReference>
<dbReference type="PANTHER" id="PTHR45527:SF1">
    <property type="entry name" value="FATTY ACID SYNTHASE"/>
    <property type="match status" value="1"/>
</dbReference>
<keyword evidence="3" id="KW-0596">Phosphopantetheine</keyword>
<dbReference type="SMART" id="SM00824">
    <property type="entry name" value="PKS_TE"/>
    <property type="match status" value="1"/>
</dbReference>
<feature type="domain" description="Carrier" evidence="6">
    <location>
        <begin position="982"/>
        <end position="1056"/>
    </location>
</feature>
<dbReference type="OrthoDB" id="2472181at2"/>
<dbReference type="Gene3D" id="3.30.300.30">
    <property type="match status" value="3"/>
</dbReference>
<dbReference type="PROSITE" id="PS00012">
    <property type="entry name" value="PHOSPHOPANTETHEINE"/>
    <property type="match status" value="1"/>
</dbReference>
<feature type="region of interest" description="Disordered" evidence="5">
    <location>
        <begin position="3065"/>
        <end position="3087"/>
    </location>
</feature>
<dbReference type="GO" id="GO:0072330">
    <property type="term" value="P:monocarboxylic acid biosynthetic process"/>
    <property type="evidence" value="ECO:0007669"/>
    <property type="project" value="UniProtKB-ARBA"/>
</dbReference>
<dbReference type="STRING" id="402600.SAMN05216188_13716"/>
<dbReference type="FunFam" id="1.10.1200.10:FF:000016">
    <property type="entry name" value="Non-ribosomal peptide synthase"/>
    <property type="match status" value="1"/>
</dbReference>
<comment type="similarity">
    <text evidence="2">Belongs to the ATP-dependent AMP-binding enzyme family.</text>
</comment>
<proteinExistence type="inferred from homology"/>
<dbReference type="Gene3D" id="1.10.1200.10">
    <property type="entry name" value="ACP-like"/>
    <property type="match status" value="2"/>
</dbReference>
<dbReference type="Gene3D" id="3.30.559.10">
    <property type="entry name" value="Chloramphenicol acetyltransferase-like domain"/>
    <property type="match status" value="3"/>
</dbReference>
<dbReference type="InterPro" id="IPR045851">
    <property type="entry name" value="AMP-bd_C_sf"/>
</dbReference>
<dbReference type="InterPro" id="IPR006162">
    <property type="entry name" value="Ppantetheine_attach_site"/>
</dbReference>
<organism evidence="7 8">
    <name type="scientific">Lentzea xinjiangensis</name>
    <dbReference type="NCBI Taxonomy" id="402600"/>
    <lineage>
        <taxon>Bacteria</taxon>
        <taxon>Bacillati</taxon>
        <taxon>Actinomycetota</taxon>
        <taxon>Actinomycetes</taxon>
        <taxon>Pseudonocardiales</taxon>
        <taxon>Pseudonocardiaceae</taxon>
        <taxon>Lentzea</taxon>
    </lineage>
</organism>
<dbReference type="GO" id="GO:0003824">
    <property type="term" value="F:catalytic activity"/>
    <property type="evidence" value="ECO:0007669"/>
    <property type="project" value="InterPro"/>
</dbReference>
<evidence type="ECO:0000313" key="7">
    <source>
        <dbReference type="EMBL" id="SES35040.1"/>
    </source>
</evidence>
<dbReference type="InterPro" id="IPR025110">
    <property type="entry name" value="AMP-bd_C"/>
</dbReference>
<dbReference type="EMBL" id="FOFR01000037">
    <property type="protein sequence ID" value="SES35040.1"/>
    <property type="molecule type" value="Genomic_DNA"/>
</dbReference>
<feature type="domain" description="Carrier" evidence="6">
    <location>
        <begin position="2024"/>
        <end position="2098"/>
    </location>
</feature>
<dbReference type="FunFam" id="3.40.50.12780:FF:000012">
    <property type="entry name" value="Non-ribosomal peptide synthetase"/>
    <property type="match status" value="3"/>
</dbReference>
<dbReference type="NCBIfam" id="TIGR01733">
    <property type="entry name" value="AA-adenyl-dom"/>
    <property type="match status" value="3"/>
</dbReference>
<dbReference type="InterPro" id="IPR036736">
    <property type="entry name" value="ACP-like_sf"/>
</dbReference>
<dbReference type="InterPro" id="IPR000873">
    <property type="entry name" value="AMP-dep_synth/lig_dom"/>
</dbReference>
<dbReference type="PANTHER" id="PTHR45527">
    <property type="entry name" value="NONRIBOSOMAL PEPTIDE SYNTHETASE"/>
    <property type="match status" value="1"/>
</dbReference>
<dbReference type="SUPFAM" id="SSF47336">
    <property type="entry name" value="ACP-like"/>
    <property type="match status" value="3"/>
</dbReference>
<dbReference type="InterPro" id="IPR001242">
    <property type="entry name" value="Condensation_dom"/>
</dbReference>
<dbReference type="NCBIfam" id="NF003417">
    <property type="entry name" value="PRK04813.1"/>
    <property type="match status" value="3"/>
</dbReference>
<dbReference type="GO" id="GO:0031177">
    <property type="term" value="F:phosphopantetheine binding"/>
    <property type="evidence" value="ECO:0007669"/>
    <property type="project" value="InterPro"/>
</dbReference>
<evidence type="ECO:0000256" key="5">
    <source>
        <dbReference type="SAM" id="MobiDB-lite"/>
    </source>
</evidence>
<sequence length="3427" mass="362302">MYTAHDTVDLSDAKRALLARRLAGATKAVTGIPRREDRGPAPLSPAQRGLWVLDQLLPNNALYGVHRVLWLRGPVVVDALRDAAAVLLRRHEVLRSTVHSGPVQVVAPDAEPAFRVADVRGADHGEVLARADAEVRRPFDLAEGPLVRFTLFRRATDEHLLVLHAHHLVVDGWSLGVLARELDAAYRALAAGEPVDLPPVAVQYADVAAWQAGRAQPAGLAYWRDRLAGVSPVLDLPTDRPRPRDPSYGGGSVRHRLTPQVSAGLRALAAGTGVTEFSALLTAFTVLLRTWSGQDDFAVGSVVAARTHADSQDVVGLLATTVALVADLSGDPTVRELLARQHAVVRDALAHQDVAFEQVVDAVAPARTLGRNPLFQVLFQHTGPASERWDLAGVEVTPVDADNGMTKFDLSLFTVDDGDAIELVVYYATDLFDRDTAHRMTAHLARVVERFASAPGTRLSEVDSVDPAALTALLALGRDHSPQIPAGTVEELLAAVTARTPDAVAVRDGAGAALSYRELTERVGRLAGHLRAVGVERECLVGVCLPHDADLLVALLAVWRAGGAYLPLDPTHPADRLAMVLGDAAAPVLITTEAIGARLTTPARPVLLDGDRDLIAAADPVRPAPGDAERLAYAIYTSGSTGRPKGVLIDHGALANLVCGLGERIGFGDGDTMLATTTVSFDIAGLELFLPLVAGGTTVLVDHERAADPHAFAAAITGSGARFTQATPSAWRLLVEAGWAGAPGLVALCGGEALPADLAVALRARVEVLWNVYGPTETTIWSAAADVTAPAAGVAIGGPVANTGLYVLDERHRPVPVGVAGELTIGGAGVARGYLGRAGLTAERFVPDPFGPPGARMYRTGDRARWRADGLLEFLGRTDHQVKVRGYRIELGEIESRLLACPGVEQAVVVAREDRPGRRTLAAYVVGSAEADRLRDALRADLPDYMVPAAVVVLDALPLTPNQKVDRARLPRPEIAGSAHEPPRTGTEAVLAALWCTVLGADRVGVHDNFFELGGDSLAALRVVLLAAERGLTLAPRDVFAHQTVAELAAGAGPRVVVEHEPFALAPASLDRTGLADAYPLTPLQTGMLFHSLDAGSGDYTRQFVLDLDGPLDADRLAAAWASVVAAHPVLRTTCAWTQGAEPVQVVRHTGGGLAVTGTADWDGLVRAERAAIDLEHTPHRMVLASTGASHRLLWTVHHLLVDGWSVGLVLRELLARYGGVTPRPAAPFRSFVEWLRARDTAADERFWRGRLGALAAATPLSVDRATGLSGVGAAGAELPESLVSGVRELAARLHVSVASVLHAAWALVLHRYSGEPDVTFGSTSLGRAGDLPCAGEIVGLLMNTAPLRVAVDRSATVDRWLLAVHAEQSAVREHEHCSLVDVHRWSGVPAGQPLFHSILVPQGGVEHYDDVAGLRITPRDTGLDGPGELPMTGYPVVVEPTIATGDGGVSALHLYFDRAVLPEPAARRLADGFVRVLGGLVAGSRAGGTVGAVPLLSAEELATVVLDSNRSAMSYPADRCVHELFEEWAARTPEATAVVDGVTRVSYGDLNVRANRVAHLLRDRGVGPDVFVGVCFEHSVEMLVALLGVLKAGGAYVPLDPSHPADRLAYVLGDTAAPIVLTQAAVRHAVPEVDAVVIDMADAAFAAQPGTDPRPLAGPENLIYAMYTSGSTGRPKGVLVHHRGVVNYLWWAVEGYGLGGASGAPMVGSIAFDLSVPNFFLPLIGGKDVTLLDQDRSLEPLASLLAAPGDFSLLKITPGHADVLSGQLAPASVSSVRTFVVGADEVRPETAAALRRAAPAARIINEYGPTETVVGCSTYVVPDPVDYSASVPIGRPIGNMRMYVLDEHLEPVPIGAAGELFIGGDGVVRGYLGRPDLTADKFMPDPFGAPGDRFYRTGDLARWREDGELEFLGRIDHQVKIRGYRIELGEIEARMLAHPLVREAVVAAREDRPGHKQLAGYVVPGPGFTVDDLHAHLARSLPDYMIPASVTLLDAMPLSTGGKVDRRLLPAPAHAGERAGHTAPRTPVERALCDIWRTVLDVAAVGVHDDFFALGGDSLLTVRLVALGRAAGLEFTPRSVFRAPTVAELAASVSAADGGVADGGVADGGVAVARQPFVLSGLDEAGLAARAHALTGRTDLVDAYPLTPLQTGMVYHSMLGEHSDDYTRQHVSDLPADVDTDRLLSCWHDVVAAHTALRTTVALTDLPRPLHLVWAGAAPDVRVVDVAGAAEADALATAEFHTPFDLTTAPPHRLVLARHPGGCRLVWTVHHLVVDGWSVALVFGELAARYAGEAAAGSDFGDAVAWLATADAQADERFWRSRLGSLAEATPLSVDRATGRAGAGVHVEVLPTDLLGELRVTARDLRVSVASVLQAAWALVLHRYAGTPDVTFGVIGSGRTGGLADAGEIVGLLMNTVPLRVQVDRTAPVGEWLRAVHAEQLAVREHEHCSLVEVQRWSGVPAGQPLFGSILVYESTQADGLAKAGWERAASPVTPANGYPIVLELSPSGDSLGVELFFDRARLDDDTAARAVAHFVHALRGLVRGGTVGSVQVLPAAEHELVVHASNRTAMDYPADRCVHELFEEWAARTPEATAIVDGVTRVSYRDLNVRANRVAHLLRDRGVGPDVFVGVCFEHSVEMLVALLGVLKAGGAYVPLDPSHPADRLAYVLGDTAAPIVLTHAPARAALPATDARVLCVDDPAEGWHGDTDPVSGAGPENLIYAMYTSGSTGRPKGVLVHHRGVVNYLWWAVDGYGLDGASGAPMVGSIAFDLSVPNFFLPLIGGKDVTLLDQDRSLEPLSALLTAPGDFSLLKITPGHADVLSGQLAAGAVSSVRTFVVGADEVRPETVAGLRRIAPGARVVNEYGPTETVVGCSVYLTPGDVDYSASVPIGKPIGNLRMYVLDEHLEPVPVGVAGELFIGGDGVVRGYLGRPGLTAEKFLPDPFGAPGDRFYRTGDLARWRADGELEFLGRIDHQVKIRGYRIELGEVEARMLAHPLVREAVVAAREDRPGHKQLAGYVVPNPGFAVEDLLAELRGVLPEYMVPASITVLDAMPLSTGGKVDRRLLPDPVRRTGGTGSDEPRTPTESVLADLWQSTLGTPVIGPHDDFFAAGGDSLRAITLVDRMRTALNLPVSLGLLFRHPTIAELAVALRDLATVTTGGEPLRLRRGSAGTAPLFLLPAQGGMAGPYLDLARLLPDDVPVYALQSLGIEADTEPLDTVEAIAADAVARISAVAPDGPVRLAGWSFGGLVAYETARLLEAAGREVAFVGLLDTAVFDPENVPGWFADYDAGSEVMKFAAHLGMAGVDALGDEQAVVDAMLGHLRIGGHMSDMIDAVVLRRIVRVYAANGAATTRYTPRGTVGADLHLLRAAERDALSLNEADPVAWRPHTTGTVHDVALRGDHENLLTAPHVHEVAQVLTALMS</sequence>
<feature type="region of interest" description="Disordered" evidence="5">
    <location>
        <begin position="234"/>
        <end position="253"/>
    </location>
</feature>
<dbReference type="SUPFAM" id="SSF52777">
    <property type="entry name" value="CoA-dependent acyltransferases"/>
    <property type="match status" value="6"/>
</dbReference>
<dbReference type="FunFam" id="1.10.1200.10:FF:000005">
    <property type="entry name" value="Nonribosomal peptide synthetase 1"/>
    <property type="match status" value="2"/>
</dbReference>
<dbReference type="InterPro" id="IPR020806">
    <property type="entry name" value="PKS_PP-bd"/>
</dbReference>
<dbReference type="Pfam" id="PF00668">
    <property type="entry name" value="Condensation"/>
    <property type="match status" value="3"/>
</dbReference>
<evidence type="ECO:0000256" key="4">
    <source>
        <dbReference type="ARBA" id="ARBA00022553"/>
    </source>
</evidence>
<dbReference type="Pfam" id="PF00975">
    <property type="entry name" value="Thioesterase"/>
    <property type="match status" value="1"/>
</dbReference>
<keyword evidence="8" id="KW-1185">Reference proteome</keyword>
<dbReference type="Gene3D" id="2.30.38.10">
    <property type="entry name" value="Luciferase, Domain 3"/>
    <property type="match status" value="3"/>
</dbReference>
<dbReference type="SUPFAM" id="SSF53474">
    <property type="entry name" value="alpha/beta-Hydrolases"/>
    <property type="match status" value="1"/>
</dbReference>
<gene>
    <name evidence="7" type="ORF">SAMN05216188_13716</name>
</gene>
<dbReference type="InterPro" id="IPR029058">
    <property type="entry name" value="AB_hydrolase_fold"/>
</dbReference>
<dbReference type="FunFam" id="3.40.50.980:FF:000001">
    <property type="entry name" value="Non-ribosomal peptide synthetase"/>
    <property type="match status" value="3"/>
</dbReference>
<name>A0A1H9WMB6_9PSEU</name>
<dbReference type="RefSeq" id="WP_089962094.1">
    <property type="nucleotide sequence ID" value="NZ_FOFR01000037.1"/>
</dbReference>
<reference evidence="8" key="1">
    <citation type="submission" date="2016-10" db="EMBL/GenBank/DDBJ databases">
        <authorList>
            <person name="Varghese N."/>
            <person name="Submissions S."/>
        </authorList>
    </citation>
    <scope>NUCLEOTIDE SEQUENCE [LARGE SCALE GENOMIC DNA]</scope>
    <source>
        <strain evidence="8">CGMCC 4.3525</strain>
    </source>
</reference>
<evidence type="ECO:0000256" key="3">
    <source>
        <dbReference type="ARBA" id="ARBA00022450"/>
    </source>
</evidence>
<dbReference type="Pfam" id="PF13193">
    <property type="entry name" value="AMP-binding_C"/>
    <property type="match status" value="3"/>
</dbReference>
<dbReference type="InterPro" id="IPR020802">
    <property type="entry name" value="TesA-like"/>
</dbReference>
<dbReference type="FunFam" id="2.30.38.10:FF:000001">
    <property type="entry name" value="Non-ribosomal peptide synthetase PvdI"/>
    <property type="match status" value="3"/>
</dbReference>
<evidence type="ECO:0000256" key="1">
    <source>
        <dbReference type="ARBA" id="ARBA00001957"/>
    </source>
</evidence>
<dbReference type="InterPro" id="IPR009081">
    <property type="entry name" value="PP-bd_ACP"/>
</dbReference>
<evidence type="ECO:0000256" key="2">
    <source>
        <dbReference type="ARBA" id="ARBA00006432"/>
    </source>
</evidence>
<protein>
    <submittedName>
        <fullName evidence="7">Amino acid adenylation domain-containing protein</fullName>
    </submittedName>
</protein>
<dbReference type="Gene3D" id="3.40.50.980">
    <property type="match status" value="6"/>
</dbReference>
<comment type="cofactor">
    <cofactor evidence="1">
        <name>pantetheine 4'-phosphate</name>
        <dbReference type="ChEBI" id="CHEBI:47942"/>
    </cofactor>
</comment>
<dbReference type="Pfam" id="PF00501">
    <property type="entry name" value="AMP-binding"/>
    <property type="match status" value="3"/>
</dbReference>
<dbReference type="SMART" id="SM00823">
    <property type="entry name" value="PKS_PP"/>
    <property type="match status" value="3"/>
</dbReference>
<dbReference type="InterPro" id="IPR023213">
    <property type="entry name" value="CAT-like_dom_sf"/>
</dbReference>
<dbReference type="GO" id="GO:0043041">
    <property type="term" value="P:amino acid activation for nonribosomal peptide biosynthetic process"/>
    <property type="evidence" value="ECO:0007669"/>
    <property type="project" value="TreeGrafter"/>
</dbReference>
<dbReference type="Gene3D" id="3.40.50.1820">
    <property type="entry name" value="alpha/beta hydrolase"/>
    <property type="match status" value="2"/>
</dbReference>
<dbReference type="GO" id="GO:0008610">
    <property type="term" value="P:lipid biosynthetic process"/>
    <property type="evidence" value="ECO:0007669"/>
    <property type="project" value="UniProtKB-ARBA"/>
</dbReference>
<dbReference type="PROSITE" id="PS50075">
    <property type="entry name" value="CARRIER"/>
    <property type="match status" value="3"/>
</dbReference>
<evidence type="ECO:0000259" key="6">
    <source>
        <dbReference type="PROSITE" id="PS50075"/>
    </source>
</evidence>
<dbReference type="Gene3D" id="3.30.559.30">
    <property type="entry name" value="Nonribosomal peptide synthetase, condensation domain"/>
    <property type="match status" value="3"/>
</dbReference>
<accession>A0A1H9WMB6</accession>
<keyword evidence="4" id="KW-0597">Phosphoprotein</keyword>
<dbReference type="InterPro" id="IPR001031">
    <property type="entry name" value="Thioesterase"/>
</dbReference>
<dbReference type="FunFam" id="3.30.300.30:FF:000010">
    <property type="entry name" value="Enterobactin synthetase component F"/>
    <property type="match status" value="3"/>
</dbReference>
<dbReference type="SUPFAM" id="SSF56801">
    <property type="entry name" value="Acetyl-CoA synthetase-like"/>
    <property type="match status" value="3"/>
</dbReference>
<dbReference type="CDD" id="cd19531">
    <property type="entry name" value="LCL_NRPS-like"/>
    <property type="match status" value="1"/>
</dbReference>
<feature type="domain" description="Carrier" evidence="6">
    <location>
        <begin position="3082"/>
        <end position="3157"/>
    </location>
</feature>
<dbReference type="Pfam" id="PF00550">
    <property type="entry name" value="PP-binding"/>
    <property type="match status" value="3"/>
</dbReference>